<evidence type="ECO:0000256" key="2">
    <source>
        <dbReference type="SAM" id="SignalP"/>
    </source>
</evidence>
<feature type="chain" id="PRO_5045599452" evidence="2">
    <location>
        <begin position="29"/>
        <end position="216"/>
    </location>
</feature>
<evidence type="ECO:0000313" key="4">
    <source>
        <dbReference type="Proteomes" id="UP001519271"/>
    </source>
</evidence>
<reference evidence="3 4" key="1">
    <citation type="submission" date="2021-03" db="EMBL/GenBank/DDBJ databases">
        <title>Genomic Encyclopedia of Type Strains, Phase IV (KMG-IV): sequencing the most valuable type-strain genomes for metagenomic binning, comparative biology and taxonomic classification.</title>
        <authorList>
            <person name="Goeker M."/>
        </authorList>
    </citation>
    <scope>NUCLEOTIDE SEQUENCE [LARGE SCALE GENOMIC DNA]</scope>
    <source>
        <strain evidence="3 4">DSM 6139</strain>
    </source>
</reference>
<sequence>MKKIVGAVLLSLLAFGATMSLNTTEAYAKTVKNTDRPAKVMKLEEKKTPPKAAPAIANEYIKEEGIEKLRDAGNVIAAVSEAMGTDSSFNGFEKTDVEAYKAAVVAFVDAYVLAHPEAVKTEDTEEAEEAPEAIEEEDAEVKDAPAVANMALRKSGFKRLTDDGNVIAAITKEITEDGTFKGVMNTAVEEYRTAVINFINSFGILLPSAMTIITSL</sequence>
<feature type="region of interest" description="Disordered" evidence="1">
    <location>
        <begin position="120"/>
        <end position="140"/>
    </location>
</feature>
<organism evidence="3 4">
    <name type="scientific">Youngiibacter multivorans</name>
    <dbReference type="NCBI Taxonomy" id="937251"/>
    <lineage>
        <taxon>Bacteria</taxon>
        <taxon>Bacillati</taxon>
        <taxon>Bacillota</taxon>
        <taxon>Clostridia</taxon>
        <taxon>Eubacteriales</taxon>
        <taxon>Clostridiaceae</taxon>
        <taxon>Youngiibacter</taxon>
    </lineage>
</organism>
<name>A0ABS4G2Y4_9CLOT</name>
<dbReference type="RefSeq" id="WP_209459118.1">
    <property type="nucleotide sequence ID" value="NZ_JAGGKC010000009.1"/>
</dbReference>
<dbReference type="Proteomes" id="UP001519271">
    <property type="component" value="Unassembled WGS sequence"/>
</dbReference>
<proteinExistence type="predicted"/>
<accession>A0ABS4G2Y4</accession>
<feature type="compositionally biased region" description="Acidic residues" evidence="1">
    <location>
        <begin position="123"/>
        <end position="140"/>
    </location>
</feature>
<gene>
    <name evidence="3" type="ORF">J2Z34_001377</name>
</gene>
<keyword evidence="2" id="KW-0732">Signal</keyword>
<feature type="signal peptide" evidence="2">
    <location>
        <begin position="1"/>
        <end position="28"/>
    </location>
</feature>
<protein>
    <submittedName>
        <fullName evidence="3">Uncharacterized protein</fullName>
    </submittedName>
</protein>
<dbReference type="EMBL" id="JAGGKC010000009">
    <property type="protein sequence ID" value="MBP1918897.1"/>
    <property type="molecule type" value="Genomic_DNA"/>
</dbReference>
<comment type="caution">
    <text evidence="3">The sequence shown here is derived from an EMBL/GenBank/DDBJ whole genome shotgun (WGS) entry which is preliminary data.</text>
</comment>
<evidence type="ECO:0000313" key="3">
    <source>
        <dbReference type="EMBL" id="MBP1918897.1"/>
    </source>
</evidence>
<evidence type="ECO:0000256" key="1">
    <source>
        <dbReference type="SAM" id="MobiDB-lite"/>
    </source>
</evidence>
<keyword evidence="4" id="KW-1185">Reference proteome</keyword>